<dbReference type="Proteomes" id="UP000075418">
    <property type="component" value="Unassembled WGS sequence"/>
</dbReference>
<comment type="caution">
    <text evidence="1">The sequence shown here is derived from an EMBL/GenBank/DDBJ whole genome shotgun (WGS) entry which is preliminary data.</text>
</comment>
<name>A0A151A636_9STAP</name>
<dbReference type="RefSeq" id="WP_061855057.1">
    <property type="nucleotide sequence ID" value="NZ_LUGM01000002.1"/>
</dbReference>
<evidence type="ECO:0000313" key="2">
    <source>
        <dbReference type="Proteomes" id="UP000075418"/>
    </source>
</evidence>
<evidence type="ECO:0008006" key="3">
    <source>
        <dbReference type="Google" id="ProtNLM"/>
    </source>
</evidence>
<reference evidence="1 2" key="1">
    <citation type="submission" date="2016-02" db="EMBL/GenBank/DDBJ databases">
        <title>Draft genome sequence of hydrocarbon degrading Staphylococcus saprophyticus Strain CNV2, isolated from crude-oil contaminated soil from Noonmati Oil Refinery, Guwahati, Assam, India.</title>
        <authorList>
            <person name="Mukherjee A."/>
            <person name="Chettri B."/>
            <person name="Langpoklakpam J."/>
            <person name="Singh A.K."/>
            <person name="Chattopadhyay D.J."/>
        </authorList>
    </citation>
    <scope>NUCLEOTIDE SEQUENCE [LARGE SCALE GENOMIC DNA]</scope>
    <source>
        <strain evidence="1 2">CNV2</strain>
    </source>
</reference>
<proteinExistence type="predicted"/>
<protein>
    <recommendedName>
        <fullName evidence="3">Phage protein</fullName>
    </recommendedName>
</protein>
<dbReference type="AlphaFoldDB" id="A0A151A636"/>
<sequence length="131" mass="15023">MKIKQQKQLNLPQLIEWAWENDIKHRVFESNPNFDGVTYRLGFDKGGDLYFEESLAPALLFTVEVEEEITENTVIPKILEVYQDASSNLGVDIHVSRTINSVIEDAEVVTLHIVNDDGTHTLIWRDGRLVE</sequence>
<dbReference type="EMBL" id="LUGM01000002">
    <property type="protein sequence ID" value="KYH14901.1"/>
    <property type="molecule type" value="Genomic_DNA"/>
</dbReference>
<evidence type="ECO:0000313" key="1">
    <source>
        <dbReference type="EMBL" id="KYH14901.1"/>
    </source>
</evidence>
<gene>
    <name evidence="1" type="ORF">A0131_08945</name>
</gene>
<accession>A0A151A636</accession>
<organism evidence="1 2">
    <name type="scientific">Staphylococcus kloosii</name>
    <dbReference type="NCBI Taxonomy" id="29384"/>
    <lineage>
        <taxon>Bacteria</taxon>
        <taxon>Bacillati</taxon>
        <taxon>Bacillota</taxon>
        <taxon>Bacilli</taxon>
        <taxon>Bacillales</taxon>
        <taxon>Staphylococcaceae</taxon>
        <taxon>Staphylococcus</taxon>
    </lineage>
</organism>